<dbReference type="Gene3D" id="1.50.10.10">
    <property type="match status" value="1"/>
</dbReference>
<dbReference type="InterPro" id="IPR012341">
    <property type="entry name" value="6hp_glycosidase-like_sf"/>
</dbReference>
<dbReference type="Pfam" id="PF22422">
    <property type="entry name" value="MGH1-like_GH"/>
    <property type="match status" value="1"/>
</dbReference>
<dbReference type="SUPFAM" id="SSF48208">
    <property type="entry name" value="Six-hairpin glycosidases"/>
    <property type="match status" value="1"/>
</dbReference>
<organism evidence="4 5">
    <name type="scientific">Bifidobacterium myosotis</name>
    <dbReference type="NCBI Taxonomy" id="1630166"/>
    <lineage>
        <taxon>Bacteria</taxon>
        <taxon>Bacillati</taxon>
        <taxon>Actinomycetota</taxon>
        <taxon>Actinomycetes</taxon>
        <taxon>Bifidobacteriales</taxon>
        <taxon>Bifidobacteriaceae</taxon>
        <taxon>Bifidobacterium</taxon>
    </lineage>
</organism>
<feature type="domain" description="Putative glycogen debranching enzyme N-terminal" evidence="2">
    <location>
        <begin position="22"/>
        <end position="264"/>
    </location>
</feature>
<proteinExistence type="predicted"/>
<dbReference type="Proteomes" id="UP000410049">
    <property type="component" value="Unassembled WGS sequence"/>
</dbReference>
<dbReference type="EMBL" id="RZUH01000010">
    <property type="protein sequence ID" value="KAA8826578.1"/>
    <property type="molecule type" value="Genomic_DNA"/>
</dbReference>
<evidence type="ECO:0000313" key="5">
    <source>
        <dbReference type="Proteomes" id="UP000410049"/>
    </source>
</evidence>
<gene>
    <name evidence="4" type="ORF">EMO91_11025</name>
</gene>
<evidence type="ECO:0000256" key="1">
    <source>
        <dbReference type="SAM" id="MobiDB-lite"/>
    </source>
</evidence>
<dbReference type="GO" id="GO:0005975">
    <property type="term" value="P:carbohydrate metabolic process"/>
    <property type="evidence" value="ECO:0007669"/>
    <property type="project" value="InterPro"/>
</dbReference>
<dbReference type="InterPro" id="IPR054491">
    <property type="entry name" value="MGH1-like_GH"/>
</dbReference>
<accession>A0A5M9ZGW4</accession>
<dbReference type="InterPro" id="IPR032856">
    <property type="entry name" value="GDE_N_bis"/>
</dbReference>
<comment type="caution">
    <text evidence="4">The sequence shown here is derived from an EMBL/GenBank/DDBJ whole genome shotgun (WGS) entry which is preliminary data.</text>
</comment>
<evidence type="ECO:0000313" key="4">
    <source>
        <dbReference type="EMBL" id="KAA8826578.1"/>
    </source>
</evidence>
<protein>
    <submittedName>
        <fullName evidence="4">Amylo-alpha-1,6-glucosidase</fullName>
    </submittedName>
</protein>
<dbReference type="AlphaFoldDB" id="A0A5M9ZGW4"/>
<feature type="domain" description="Mannosylglycerate hydrolase MGH1-like glycoside hydrolase" evidence="3">
    <location>
        <begin position="427"/>
        <end position="666"/>
    </location>
</feature>
<name>A0A5M9ZGW4_9BIFI</name>
<evidence type="ECO:0000259" key="2">
    <source>
        <dbReference type="Pfam" id="PF14742"/>
    </source>
</evidence>
<dbReference type="InterPro" id="IPR008928">
    <property type="entry name" value="6-hairpin_glycosidase_sf"/>
</dbReference>
<dbReference type="RefSeq" id="WP_150380001.1">
    <property type="nucleotide sequence ID" value="NZ_RZUH01000010.1"/>
</dbReference>
<reference evidence="4 5" key="1">
    <citation type="journal article" date="2019" name="Syst. Appl. Microbiol.">
        <title>Characterization of Bifidobacterium species in feaces of the Egyptian fruit bat: Description of B. vespertilionis sp. nov. and B. rousetti sp. nov.</title>
        <authorList>
            <person name="Modesto M."/>
            <person name="Satti M."/>
            <person name="Watanabe K."/>
            <person name="Puglisi E."/>
            <person name="Morelli L."/>
            <person name="Huang C.-H."/>
            <person name="Liou J.-S."/>
            <person name="Miyashita M."/>
            <person name="Tamura T."/>
            <person name="Saito S."/>
            <person name="Mori K."/>
            <person name="Huang L."/>
            <person name="Sciavilla P."/>
            <person name="Sandri C."/>
            <person name="Spiezio C."/>
            <person name="Vitali F."/>
            <person name="Cavalieri D."/>
            <person name="Perpetuini G."/>
            <person name="Tofalo R."/>
            <person name="Bonetti A."/>
            <person name="Arita M."/>
            <person name="Mattarelli P."/>
        </authorList>
    </citation>
    <scope>NUCLEOTIDE SEQUENCE [LARGE SCALE GENOMIC DNA]</scope>
    <source>
        <strain evidence="4 5">RST17</strain>
    </source>
</reference>
<sequence length="727" mass="76444">MTTSQQIRQPWMHDMRPIIAAPAQLWAEADGTVDAERPHAGAANLAGYYVGDTRILSRIVTAIDGEAPTPIAWSSPAKGRSVTSLVARNIDGPTVDPSVRVTETRELTPDALVERFEIASVIDEPVELDLAVTLRFDMATMQEIKGGSPSAAAGSGQVVLAVSHGGGQHAASADTADVAGGDNDTDGAENNAGVGATPTPASTGTSTSTGTAHAPSALHVTYGGITVDVMPDLAPAPTVSANGLNGTFVWHLTVPARGRSAVGLTISVSAAANAVTAATADCPWSAVTVTAADSRVADWVNTSLRDLAGLRMAIPALPHDEFLAAGAPWFFTLFGRDSLWAARFMLPLTTRTAMGTLRTLAHFQATASDPETNADPGKIMHELRTEPLVQSGAFDNGMHLPPLYYGTIDATPLWIILLAEALRWGAPEEEVRELLPNLEAALAWLRDWGDCDGDGFLEYIDRTGHGLSNQGWKDSGDSVRWNDGSIAEGPIALCEVQGYAYQAAVLGADLLDRFGRSGADEWRDWAAQLKTRFNEQFWVDDGRGRYPAIALDKHKRPVDSLTSNIGHLLGTGILDADGVADVVKRLSGSDMLSGYGVRTMSTFAGGYWPESYHCGSVWAHDSAIVMNGLRAEGYKAEALRVAEGLVRAADTFGYQIPELYSGDEGESGPAPYPAACHPQAWSAASSVSVLALLLGLEPGAGTESGAAAGTVTPAASPLAQGLHIIRP</sequence>
<feature type="region of interest" description="Disordered" evidence="1">
    <location>
        <begin position="169"/>
        <end position="212"/>
    </location>
</feature>
<evidence type="ECO:0000259" key="3">
    <source>
        <dbReference type="Pfam" id="PF22422"/>
    </source>
</evidence>
<feature type="compositionally biased region" description="Low complexity" evidence="1">
    <location>
        <begin position="192"/>
        <end position="212"/>
    </location>
</feature>
<dbReference type="Pfam" id="PF14742">
    <property type="entry name" value="GDE_N_bis"/>
    <property type="match status" value="1"/>
</dbReference>